<comment type="similarity">
    <text evidence="8">Belongs to the CWC16 family. YJU2 subfamily.</text>
</comment>
<feature type="binding site" evidence="8">
    <location>
        <position position="85"/>
    </location>
    <ligand>
        <name>Zn(2+)</name>
        <dbReference type="ChEBI" id="CHEBI:29105"/>
    </ligand>
</feature>
<keyword evidence="6" id="KW-0508">mRNA splicing</keyword>
<dbReference type="GO" id="GO:0000349">
    <property type="term" value="P:generation of catalytic spliceosome for first transesterification step"/>
    <property type="evidence" value="ECO:0007669"/>
    <property type="project" value="UniProtKB-UniRule"/>
</dbReference>
<accession>C1EA02</accession>
<comment type="subunit">
    <text evidence="8">Component of the spliceosome. Present in the activated B complex, the catalytically activated B* complex which catalyzes the branching, the catalytic step 1 C complex catalyzing the exon ligation, and the postcatalytic P complex containing the ligated exons (mRNA) and the excised lariat intron.</text>
</comment>
<dbReference type="GO" id="GO:0071006">
    <property type="term" value="C:U2-type catalytic step 1 spliceosome"/>
    <property type="evidence" value="ECO:0007669"/>
    <property type="project" value="UniProtKB-UniRule"/>
</dbReference>
<evidence type="ECO:0000256" key="1">
    <source>
        <dbReference type="ARBA" id="ARBA00004123"/>
    </source>
</evidence>
<evidence type="ECO:0000256" key="6">
    <source>
        <dbReference type="ARBA" id="ARBA00023187"/>
    </source>
</evidence>
<dbReference type="KEGG" id="mis:MICPUN_83748"/>
<dbReference type="PANTHER" id="PTHR12111">
    <property type="entry name" value="SPLICING FACTOR YJU2"/>
    <property type="match status" value="1"/>
</dbReference>
<feature type="compositionally biased region" description="Acidic residues" evidence="9">
    <location>
        <begin position="120"/>
        <end position="133"/>
    </location>
</feature>
<reference evidence="10 11" key="1">
    <citation type="journal article" date="2009" name="Science">
        <title>Green evolution and dynamic adaptations revealed by genomes of the marine picoeukaryotes Micromonas.</title>
        <authorList>
            <person name="Worden A.Z."/>
            <person name="Lee J.H."/>
            <person name="Mock T."/>
            <person name="Rouze P."/>
            <person name="Simmons M.P."/>
            <person name="Aerts A.L."/>
            <person name="Allen A.E."/>
            <person name="Cuvelier M.L."/>
            <person name="Derelle E."/>
            <person name="Everett M.V."/>
            <person name="Foulon E."/>
            <person name="Grimwood J."/>
            <person name="Gundlach H."/>
            <person name="Henrissat B."/>
            <person name="Napoli C."/>
            <person name="McDonald S.M."/>
            <person name="Parker M.S."/>
            <person name="Rombauts S."/>
            <person name="Salamov A."/>
            <person name="Von Dassow P."/>
            <person name="Badger J.H."/>
            <person name="Coutinho P.M."/>
            <person name="Demir E."/>
            <person name="Dubchak I."/>
            <person name="Gentemann C."/>
            <person name="Eikrem W."/>
            <person name="Gready J.E."/>
            <person name="John U."/>
            <person name="Lanier W."/>
            <person name="Lindquist E.A."/>
            <person name="Lucas S."/>
            <person name="Mayer K.F."/>
            <person name="Moreau H."/>
            <person name="Not F."/>
            <person name="Otillar R."/>
            <person name="Panaud O."/>
            <person name="Pangilinan J."/>
            <person name="Paulsen I."/>
            <person name="Piegu B."/>
            <person name="Poliakov A."/>
            <person name="Robbens S."/>
            <person name="Schmutz J."/>
            <person name="Toulza E."/>
            <person name="Wyss T."/>
            <person name="Zelensky A."/>
            <person name="Zhou K."/>
            <person name="Armbrust E.V."/>
            <person name="Bhattacharya D."/>
            <person name="Goodenough U.W."/>
            <person name="Van de Peer Y."/>
            <person name="Grigoriev I.V."/>
        </authorList>
    </citation>
    <scope>NUCLEOTIDE SEQUENCE [LARGE SCALE GENOMIC DNA]</scope>
    <source>
        <strain evidence="11">RCC299 / NOUM17</strain>
    </source>
</reference>
<dbReference type="PANTHER" id="PTHR12111:SF1">
    <property type="entry name" value="SPLICING FACTOR YJU2"/>
    <property type="match status" value="1"/>
</dbReference>
<feature type="compositionally biased region" description="Polar residues" evidence="9">
    <location>
        <begin position="98"/>
        <end position="107"/>
    </location>
</feature>
<keyword evidence="7 8" id="KW-0539">Nucleus</keyword>
<dbReference type="HAMAP" id="MF_03226">
    <property type="entry name" value="YJU2"/>
    <property type="match status" value="1"/>
</dbReference>
<dbReference type="RefSeq" id="XP_002503864.1">
    <property type="nucleotide sequence ID" value="XM_002503818.1"/>
</dbReference>
<dbReference type="OrthoDB" id="674963at2759"/>
<keyword evidence="2" id="KW-0507">mRNA processing</keyword>
<sequence>MGERKVLNKYIPPDFDPSKIPRGTRKGGKRNEMKVRMMLPMSICCNTCGNYISKGTKFNSRKEDALGEDYLGIQIFRFFFRCNRCSAEITMKTDPKNSDYTVESGASRNYEPWRDKATQEEEAEREREEEEEGDAMKALENRTKESKREMDIMAALDEMRSLNARNAKVSLNDALGAIHGKIDAERRRAEEAEEAQAKAVFAEAQKAAAGFVRRLESDSDSDGAGAKRPRLGEGDVLGGGSNLPKVAKPAFLAAAPKPKPKPKLVVRPKAVPKPAEKTKPAESEDGEDSGGGGLGLLGDYGSSGDDSR</sequence>
<dbReference type="GeneID" id="8244804"/>
<dbReference type="STRING" id="296587.C1EA02"/>
<comment type="subcellular location">
    <subcellularLocation>
        <location evidence="1 8">Nucleus</location>
    </subcellularLocation>
</comment>
<feature type="binding site" evidence="8">
    <location>
        <position position="45"/>
    </location>
    <ligand>
        <name>Zn(2+)</name>
        <dbReference type="ChEBI" id="CHEBI:29105"/>
    </ligand>
</feature>
<evidence type="ECO:0000313" key="10">
    <source>
        <dbReference type="EMBL" id="ACO65122.1"/>
    </source>
</evidence>
<feature type="region of interest" description="Disordered" evidence="9">
    <location>
        <begin position="212"/>
        <end position="308"/>
    </location>
</feature>
<keyword evidence="11" id="KW-1185">Reference proteome</keyword>
<evidence type="ECO:0000256" key="7">
    <source>
        <dbReference type="ARBA" id="ARBA00023242"/>
    </source>
</evidence>
<dbReference type="Pfam" id="PF04502">
    <property type="entry name" value="Saf4_Yju2"/>
    <property type="match status" value="1"/>
</dbReference>
<evidence type="ECO:0000256" key="4">
    <source>
        <dbReference type="ARBA" id="ARBA00022728"/>
    </source>
</evidence>
<comment type="function">
    <text evidence="8">Part of the spliceosome which catalyzes two sequential transesterification reactions, first the excision of the non-coding intron from pre-mRNA and then the ligation of the coding exons to form the mature mRNA. Plays a role in stabilizing the structure of the spliceosome catalytic core and docking of the branch helix into the active site, producing 5'-exon and lariat intron-3'-intermediates.</text>
</comment>
<dbReference type="InterPro" id="IPR043701">
    <property type="entry name" value="Yju2"/>
</dbReference>
<keyword evidence="4 8" id="KW-0747">Spliceosome</keyword>
<proteinExistence type="inferred from homology"/>
<evidence type="ECO:0000256" key="8">
    <source>
        <dbReference type="HAMAP-Rule" id="MF_03226"/>
    </source>
</evidence>
<dbReference type="EMBL" id="CP001328">
    <property type="protein sequence ID" value="ACO65122.1"/>
    <property type="molecule type" value="Genomic_DNA"/>
</dbReference>
<feature type="region of interest" description="Disordered" evidence="9">
    <location>
        <begin position="95"/>
        <end position="135"/>
    </location>
</feature>
<dbReference type="AlphaFoldDB" id="C1EA02"/>
<feature type="compositionally biased region" description="Low complexity" evidence="9">
    <location>
        <begin position="299"/>
        <end position="308"/>
    </location>
</feature>
<evidence type="ECO:0000256" key="2">
    <source>
        <dbReference type="ARBA" id="ARBA00022664"/>
    </source>
</evidence>
<gene>
    <name evidence="10" type="ORF">MICPUN_83748</name>
</gene>
<feature type="binding site" evidence="8">
    <location>
        <position position="48"/>
    </location>
    <ligand>
        <name>Zn(2+)</name>
        <dbReference type="ChEBI" id="CHEBI:29105"/>
    </ligand>
</feature>
<feature type="binding site" evidence="8">
    <location>
        <position position="82"/>
    </location>
    <ligand>
        <name>Zn(2+)</name>
        <dbReference type="ChEBI" id="CHEBI:29105"/>
    </ligand>
</feature>
<keyword evidence="5 8" id="KW-0862">Zinc</keyword>
<dbReference type="InParanoid" id="C1EA02"/>
<evidence type="ECO:0000256" key="9">
    <source>
        <dbReference type="SAM" id="MobiDB-lite"/>
    </source>
</evidence>
<evidence type="ECO:0000256" key="3">
    <source>
        <dbReference type="ARBA" id="ARBA00022723"/>
    </source>
</evidence>
<organism evidence="10 11">
    <name type="scientific">Micromonas commoda (strain RCC299 / NOUM17 / CCMP2709)</name>
    <name type="common">Picoplanktonic green alga</name>
    <dbReference type="NCBI Taxonomy" id="296587"/>
    <lineage>
        <taxon>Eukaryota</taxon>
        <taxon>Viridiplantae</taxon>
        <taxon>Chlorophyta</taxon>
        <taxon>Mamiellophyceae</taxon>
        <taxon>Mamiellales</taxon>
        <taxon>Mamiellaceae</taxon>
        <taxon>Micromonas</taxon>
    </lineage>
</organism>
<protein>
    <recommendedName>
        <fullName evidence="8">Splicing factor YJU2</fullName>
    </recommendedName>
</protein>
<feature type="compositionally biased region" description="Gly residues" evidence="9">
    <location>
        <begin position="289"/>
        <end position="298"/>
    </location>
</feature>
<dbReference type="eggNOG" id="KOG2989">
    <property type="taxonomic scope" value="Eukaryota"/>
</dbReference>
<dbReference type="GO" id="GO:0046872">
    <property type="term" value="F:metal ion binding"/>
    <property type="evidence" value="ECO:0007669"/>
    <property type="project" value="UniProtKB-KW"/>
</dbReference>
<dbReference type="Proteomes" id="UP000002009">
    <property type="component" value="Chromosome 7"/>
</dbReference>
<dbReference type="OMA" id="ENCDYQN"/>
<keyword evidence="3 8" id="KW-0479">Metal-binding</keyword>
<name>C1EA02_MICCC</name>
<evidence type="ECO:0000256" key="5">
    <source>
        <dbReference type="ARBA" id="ARBA00022833"/>
    </source>
</evidence>
<feature type="compositionally biased region" description="Low complexity" evidence="9">
    <location>
        <begin position="243"/>
        <end position="256"/>
    </location>
</feature>
<evidence type="ECO:0000313" key="11">
    <source>
        <dbReference type="Proteomes" id="UP000002009"/>
    </source>
</evidence>
<dbReference type="FunCoup" id="C1EA02">
    <property type="interactions" value="1847"/>
</dbReference>
<dbReference type="InterPro" id="IPR007590">
    <property type="entry name" value="Saf4/Yju2"/>
</dbReference>